<dbReference type="RefSeq" id="WP_209906274.1">
    <property type="nucleotide sequence ID" value="NZ_BAAAMI010000019.1"/>
</dbReference>
<dbReference type="GO" id="GO:0018112">
    <property type="term" value="F:proline racemase activity"/>
    <property type="evidence" value="ECO:0007669"/>
    <property type="project" value="UniProtKB-EC"/>
</dbReference>
<comment type="similarity">
    <text evidence="1">Belongs to the proline racemase family.</text>
</comment>
<keyword evidence="3" id="KW-1185">Reference proteome</keyword>
<dbReference type="Gene3D" id="3.10.310.10">
    <property type="entry name" value="Diaminopimelate Epimerase, Chain A, domain 1"/>
    <property type="match status" value="2"/>
</dbReference>
<dbReference type="PIRSF" id="PIRSF029792">
    <property type="entry name" value="Pro_racemase"/>
    <property type="match status" value="1"/>
</dbReference>
<dbReference type="EC" id="5.1.1.4" evidence="2"/>
<dbReference type="EMBL" id="JAGIOE010000001">
    <property type="protein sequence ID" value="MBP2373040.1"/>
    <property type="molecule type" value="Genomic_DNA"/>
</dbReference>
<evidence type="ECO:0000256" key="1">
    <source>
        <dbReference type="ARBA" id="ARBA00007529"/>
    </source>
</evidence>
<sequence>MATASIQVSTIDYHTGGEPFRIVADGYGTLEGNTVAERRVSAQNSAGVDRIRQMLVQEPRGHTDMYGCFVTEPDDEGADFGAVFWHKDGYSTACGHGTMALGVWAVEELIVESDPNGTTVVVIDVPSGRVAAHVESAGGVVQRVTFENVPSYVTGQGLEVEANGRTFTVDLAYGGAIYACLDVAQLGMEITKENYSELRAIGRAVKWACNQLPEAQHPDPRLSGVYGTILFQKFEDLPSGPHQTNMTVFADGEVDRSPCGSGTSARLACLAASGEIDGRSLRHDSIVGSTFVGTVRPHDEAHSDFPAVIPVVTGMAYRTGRHQFELNPSDELGTGFILF</sequence>
<keyword evidence="2" id="KW-0456">Lyase</keyword>
<name>A0ABS4WA15_9MICC</name>
<dbReference type="GO" id="GO:0050346">
    <property type="term" value="F:trans-L-3-hydroxyproline dehydratase activity"/>
    <property type="evidence" value="ECO:0007669"/>
    <property type="project" value="UniProtKB-EC"/>
</dbReference>
<proteinExistence type="inferred from homology"/>
<reference evidence="2 3" key="1">
    <citation type="submission" date="2021-03" db="EMBL/GenBank/DDBJ databases">
        <title>Sequencing the genomes of 1000 actinobacteria strains.</title>
        <authorList>
            <person name="Klenk H.-P."/>
        </authorList>
    </citation>
    <scope>NUCLEOTIDE SEQUENCE [LARGE SCALE GENOMIC DNA]</scope>
    <source>
        <strain evidence="2 3">DSM 15454</strain>
    </source>
</reference>
<dbReference type="PANTHER" id="PTHR33442:SF1">
    <property type="entry name" value="TRANS-3-HYDROXY-L-PROLINE DEHYDRATASE"/>
    <property type="match status" value="1"/>
</dbReference>
<accession>A0ABS4WA15</accession>
<evidence type="ECO:0000313" key="2">
    <source>
        <dbReference type="EMBL" id="MBP2373040.1"/>
    </source>
</evidence>
<protein>
    <submittedName>
        <fullName evidence="2">Proline racemase/trans-L-3-hydroxyproline dehydratase</fullName>
        <ecNumber evidence="2">4.2.1.77</ecNumber>
        <ecNumber evidence="2">5.1.1.4</ecNumber>
    </submittedName>
</protein>
<dbReference type="EC" id="4.2.1.77" evidence="2"/>
<comment type="caution">
    <text evidence="2">The sequence shown here is derived from an EMBL/GenBank/DDBJ whole genome shotgun (WGS) entry which is preliminary data.</text>
</comment>
<dbReference type="PANTHER" id="PTHR33442">
    <property type="entry name" value="TRANS-3-HYDROXY-L-PROLINE DEHYDRATASE"/>
    <property type="match status" value="1"/>
</dbReference>
<evidence type="ECO:0000313" key="3">
    <source>
        <dbReference type="Proteomes" id="UP000766570"/>
    </source>
</evidence>
<dbReference type="Proteomes" id="UP000766570">
    <property type="component" value="Unassembled WGS sequence"/>
</dbReference>
<dbReference type="SFLD" id="SFLDS00028">
    <property type="entry name" value="Proline_Racemase"/>
    <property type="match status" value="1"/>
</dbReference>
<dbReference type="Pfam" id="PF05544">
    <property type="entry name" value="Pro_racemase"/>
    <property type="match status" value="1"/>
</dbReference>
<dbReference type="InterPro" id="IPR008794">
    <property type="entry name" value="Pro_racemase_fam"/>
</dbReference>
<keyword evidence="2" id="KW-0413">Isomerase</keyword>
<dbReference type="SUPFAM" id="SSF54506">
    <property type="entry name" value="Diaminopimelate epimerase-like"/>
    <property type="match status" value="1"/>
</dbReference>
<organism evidence="2 3">
    <name type="scientific">Paeniglutamicibacter psychrophenolicus</name>
    <dbReference type="NCBI Taxonomy" id="257454"/>
    <lineage>
        <taxon>Bacteria</taxon>
        <taxon>Bacillati</taxon>
        <taxon>Actinomycetota</taxon>
        <taxon>Actinomycetes</taxon>
        <taxon>Micrococcales</taxon>
        <taxon>Micrococcaceae</taxon>
        <taxon>Paeniglutamicibacter</taxon>
    </lineage>
</organism>
<gene>
    <name evidence="2" type="ORF">JOF46_000952</name>
</gene>